<dbReference type="Proteomes" id="UP000244906">
    <property type="component" value="Unassembled WGS sequence"/>
</dbReference>
<evidence type="ECO:0000256" key="3">
    <source>
        <dbReference type="ARBA" id="ARBA00023002"/>
    </source>
</evidence>
<comment type="caution">
    <text evidence="6">The sequence shown here is derived from an EMBL/GenBank/DDBJ whole genome shotgun (WGS) entry which is preliminary data.</text>
</comment>
<evidence type="ECO:0000256" key="1">
    <source>
        <dbReference type="ARBA" id="ARBA00001962"/>
    </source>
</evidence>
<dbReference type="InterPro" id="IPR056798">
    <property type="entry name" value="ADH_Fe_C"/>
</dbReference>
<dbReference type="InterPro" id="IPR001670">
    <property type="entry name" value="ADH_Fe/GldA"/>
</dbReference>
<protein>
    <submittedName>
        <fullName evidence="6">NADH-dependent alcohol dehydrogenase</fullName>
    </submittedName>
</protein>
<dbReference type="Pfam" id="PF00465">
    <property type="entry name" value="Fe-ADH"/>
    <property type="match status" value="1"/>
</dbReference>
<dbReference type="RefSeq" id="WP_116686548.1">
    <property type="nucleotide sequence ID" value="NZ_CAWNYD010000002.1"/>
</dbReference>
<gene>
    <name evidence="6" type="ORF">DC094_07790</name>
</gene>
<dbReference type="Gene3D" id="3.40.50.1970">
    <property type="match status" value="1"/>
</dbReference>
<dbReference type="GO" id="GO:0005829">
    <property type="term" value="C:cytosol"/>
    <property type="evidence" value="ECO:0007669"/>
    <property type="project" value="TreeGrafter"/>
</dbReference>
<dbReference type="GO" id="GO:1990002">
    <property type="term" value="F:methylglyoxal reductase (NADPH) (acetol producing) activity"/>
    <property type="evidence" value="ECO:0007669"/>
    <property type="project" value="TreeGrafter"/>
</dbReference>
<dbReference type="OrthoDB" id="9815791at2"/>
<accession>A0A2V1GVQ5</accession>
<keyword evidence="3" id="KW-0560">Oxidoreductase</keyword>
<dbReference type="FunFam" id="3.40.50.1970:FF:000003">
    <property type="entry name" value="Alcohol dehydrogenase, iron-containing"/>
    <property type="match status" value="1"/>
</dbReference>
<dbReference type="PANTHER" id="PTHR43633:SF1">
    <property type="entry name" value="ALCOHOL DEHYDROGENASE YQHD"/>
    <property type="match status" value="1"/>
</dbReference>
<evidence type="ECO:0000259" key="4">
    <source>
        <dbReference type="Pfam" id="PF00465"/>
    </source>
</evidence>
<reference evidence="6 7" key="1">
    <citation type="submission" date="2018-04" db="EMBL/GenBank/DDBJ databases">
        <title>Thalassorhabdus spongiae gen. nov., sp. nov., isolated from a marine sponge in South-West Iceland.</title>
        <authorList>
            <person name="Knobloch S."/>
            <person name="Daussin A."/>
            <person name="Johannsson R."/>
            <person name="Marteinsson V.T."/>
        </authorList>
    </citation>
    <scope>NUCLEOTIDE SEQUENCE [LARGE SCALE GENOMIC DNA]</scope>
    <source>
        <strain evidence="6 7">Hp12</strain>
    </source>
</reference>
<feature type="domain" description="Fe-containing alcohol dehydrogenase-like C-terminal" evidence="5">
    <location>
        <begin position="188"/>
        <end position="354"/>
    </location>
</feature>
<dbReference type="PANTHER" id="PTHR43633">
    <property type="entry name" value="ALCOHOL DEHYDROGENASE YQHD"/>
    <property type="match status" value="1"/>
</dbReference>
<feature type="domain" description="Alcohol dehydrogenase iron-type/glycerol dehydrogenase GldA" evidence="4">
    <location>
        <begin position="9"/>
        <end position="174"/>
    </location>
</feature>
<dbReference type="EMBL" id="QDDL01000002">
    <property type="protein sequence ID" value="PVZ70475.1"/>
    <property type="molecule type" value="Genomic_DNA"/>
</dbReference>
<proteinExistence type="inferred from homology"/>
<dbReference type="SUPFAM" id="SSF56796">
    <property type="entry name" value="Dehydroquinate synthase-like"/>
    <property type="match status" value="1"/>
</dbReference>
<evidence type="ECO:0000256" key="2">
    <source>
        <dbReference type="ARBA" id="ARBA00007358"/>
    </source>
</evidence>
<name>A0A2V1GVQ5_9GAMM</name>
<organism evidence="6 7">
    <name type="scientific">Pelagibaculum spongiae</name>
    <dbReference type="NCBI Taxonomy" id="2080658"/>
    <lineage>
        <taxon>Bacteria</taxon>
        <taxon>Pseudomonadati</taxon>
        <taxon>Pseudomonadota</taxon>
        <taxon>Gammaproteobacteria</taxon>
        <taxon>Oceanospirillales</taxon>
        <taxon>Pelagibaculum</taxon>
    </lineage>
</organism>
<dbReference type="InterPro" id="IPR044731">
    <property type="entry name" value="BDH-like"/>
</dbReference>
<evidence type="ECO:0000313" key="7">
    <source>
        <dbReference type="Proteomes" id="UP000244906"/>
    </source>
</evidence>
<dbReference type="CDD" id="cd08187">
    <property type="entry name" value="BDH"/>
    <property type="match status" value="1"/>
</dbReference>
<dbReference type="GO" id="GO:1990362">
    <property type="term" value="F:butanol dehydrogenase (NAD+) activity"/>
    <property type="evidence" value="ECO:0007669"/>
    <property type="project" value="InterPro"/>
</dbReference>
<comment type="cofactor">
    <cofactor evidence="1">
        <name>Fe cation</name>
        <dbReference type="ChEBI" id="CHEBI:24875"/>
    </cofactor>
</comment>
<evidence type="ECO:0000259" key="5">
    <source>
        <dbReference type="Pfam" id="PF25137"/>
    </source>
</evidence>
<keyword evidence="7" id="KW-1185">Reference proteome</keyword>
<comment type="similarity">
    <text evidence="2">Belongs to the iron-containing alcohol dehydrogenase family.</text>
</comment>
<evidence type="ECO:0000313" key="6">
    <source>
        <dbReference type="EMBL" id="PVZ70475.1"/>
    </source>
</evidence>
<dbReference type="GO" id="GO:0046872">
    <property type="term" value="F:metal ion binding"/>
    <property type="evidence" value="ECO:0007669"/>
    <property type="project" value="InterPro"/>
</dbReference>
<dbReference type="GO" id="GO:0008106">
    <property type="term" value="F:alcohol dehydrogenase (NADP+) activity"/>
    <property type="evidence" value="ECO:0007669"/>
    <property type="project" value="TreeGrafter"/>
</dbReference>
<dbReference type="AlphaFoldDB" id="A0A2V1GVQ5"/>
<dbReference type="Pfam" id="PF25137">
    <property type="entry name" value="ADH_Fe_C"/>
    <property type="match status" value="1"/>
</dbReference>
<dbReference type="Gene3D" id="1.20.1090.10">
    <property type="entry name" value="Dehydroquinate synthase-like - alpha domain"/>
    <property type="match status" value="1"/>
</dbReference>
<sequence length="384" mass="42260">MNNFQFYNPTRILFGEGQIASVADNIPQGSRVLFAYGGGSIHKNGVYDQVRKSLEQFEFFEFSGIEVNPSFVTLMEATSLVQRENIDFILAVGGGSVVDGAKFIAAASVYEGDAWNIMTKPNQVKQALPLGCVLTLPATGSESNGNSVVTRYETHEKLGFFSPLVFPRFAVLDPTTTLTLPQRQVSNGVVDAFVHVIEQYLTYPVNAPIQDGFSESLLKTLISEGPKALANPNDITVRSNIMWSATLALNGLISSGVPQDWATHMIGHELTALHGVDHAVSLAIILPPLLQEMTEEKHAKLLQYATNVWNIDSGDDASKIALAIEKTRDFFELMQIKTRLSDYQIGKHDIPEILGQLEKHNMMQLGERGQVTLDRTQKILLNAL</sequence>